<dbReference type="InterPro" id="IPR010255">
    <property type="entry name" value="Haem_peroxidase_sf"/>
</dbReference>
<dbReference type="InterPro" id="IPR019791">
    <property type="entry name" value="Haem_peroxidase_animal"/>
</dbReference>
<keyword evidence="1" id="KW-0575">Peroxidase</keyword>
<reference evidence="3 4" key="1">
    <citation type="submission" date="2022-12" db="EMBL/GenBank/DDBJ databases">
        <title>Chromosome-level genome assembly of true bugs.</title>
        <authorList>
            <person name="Ma L."/>
            <person name="Li H."/>
        </authorList>
    </citation>
    <scope>NUCLEOTIDE SEQUENCE [LARGE SCALE GENOMIC DNA]</scope>
    <source>
        <strain evidence="3">Lab_2022b</strain>
    </source>
</reference>
<dbReference type="AlphaFoldDB" id="A0AAW1DBD4"/>
<dbReference type="InterPro" id="IPR037120">
    <property type="entry name" value="Haem_peroxidase_sf_animal"/>
</dbReference>
<feature type="binding site" description="axial binding residue" evidence="2">
    <location>
        <position position="161"/>
    </location>
    <ligand>
        <name>heme b</name>
        <dbReference type="ChEBI" id="CHEBI:60344"/>
    </ligand>
    <ligandPart>
        <name>Fe</name>
        <dbReference type="ChEBI" id="CHEBI:18248"/>
    </ligandPart>
</feature>
<evidence type="ECO:0008006" key="5">
    <source>
        <dbReference type="Google" id="ProtNLM"/>
    </source>
</evidence>
<protein>
    <recommendedName>
        <fullName evidence="5">Peroxidasin</fullName>
    </recommendedName>
</protein>
<evidence type="ECO:0000256" key="2">
    <source>
        <dbReference type="PIRSR" id="PIRSR619791-2"/>
    </source>
</evidence>
<dbReference type="GO" id="GO:0004601">
    <property type="term" value="F:peroxidase activity"/>
    <property type="evidence" value="ECO:0007669"/>
    <property type="project" value="UniProtKB-KW"/>
</dbReference>
<keyword evidence="2" id="KW-0349">Heme</keyword>
<dbReference type="GO" id="GO:0006979">
    <property type="term" value="P:response to oxidative stress"/>
    <property type="evidence" value="ECO:0007669"/>
    <property type="project" value="InterPro"/>
</dbReference>
<keyword evidence="2" id="KW-0479">Metal-binding</keyword>
<dbReference type="GO" id="GO:0046872">
    <property type="term" value="F:metal ion binding"/>
    <property type="evidence" value="ECO:0007669"/>
    <property type="project" value="UniProtKB-KW"/>
</dbReference>
<dbReference type="PANTHER" id="PTHR11475:SF106">
    <property type="entry name" value="CURLY SU"/>
    <property type="match status" value="1"/>
</dbReference>
<accession>A0AAW1DBD4</accession>
<dbReference type="PROSITE" id="PS50292">
    <property type="entry name" value="PEROXIDASE_3"/>
    <property type="match status" value="1"/>
</dbReference>
<dbReference type="PANTHER" id="PTHR11475">
    <property type="entry name" value="OXIDASE/PEROXIDASE"/>
    <property type="match status" value="1"/>
</dbReference>
<dbReference type="Pfam" id="PF03098">
    <property type="entry name" value="An_peroxidase"/>
    <property type="match status" value="1"/>
</dbReference>
<dbReference type="EMBL" id="JAPXFL010000005">
    <property type="protein sequence ID" value="KAK9507070.1"/>
    <property type="molecule type" value="Genomic_DNA"/>
</dbReference>
<dbReference type="Gene3D" id="1.10.640.10">
    <property type="entry name" value="Haem peroxidase domain superfamily, animal type"/>
    <property type="match status" value="1"/>
</dbReference>
<organism evidence="3 4">
    <name type="scientific">Rhynocoris fuscipes</name>
    <dbReference type="NCBI Taxonomy" id="488301"/>
    <lineage>
        <taxon>Eukaryota</taxon>
        <taxon>Metazoa</taxon>
        <taxon>Ecdysozoa</taxon>
        <taxon>Arthropoda</taxon>
        <taxon>Hexapoda</taxon>
        <taxon>Insecta</taxon>
        <taxon>Pterygota</taxon>
        <taxon>Neoptera</taxon>
        <taxon>Paraneoptera</taxon>
        <taxon>Hemiptera</taxon>
        <taxon>Heteroptera</taxon>
        <taxon>Panheteroptera</taxon>
        <taxon>Cimicomorpha</taxon>
        <taxon>Reduviidae</taxon>
        <taxon>Harpactorinae</taxon>
        <taxon>Harpactorini</taxon>
        <taxon>Rhynocoris</taxon>
    </lineage>
</organism>
<sequence>MRTADSLRTLEGGLMKTIPIGKDISLKPLLPQKTVQPDDGCFRPTQNDYCFLAGDNRVNENVGLGVLHTLLVREHNRIATELSKINPYWDDETIYQETRNILAAIVQHITYNEFLPQLLGDKIIEKYNLSLQSRGFSYDYDRDVDATVPYAFAMAAYRFGHSLLPDKMEKRSSSHHLIGEKILREVMQNPHELYRPGAIDAYTLGMVNQLSQAMDSAVTEEVTNHLFEEPINKLSGRDLAATNLQRAREHGIPGYLAYRKWCGLEITNSWDDLWKLLPNYTVHLYRSIYRNPEDIDLWSAGISENLAPGSMVGPLFTCLIASTFRNLKIGDRFWYENGGFRNSFTRSQLNEIRKYTLSRLLCNTGDNIYTIQRLAMLMPDHER</sequence>
<name>A0AAW1DBD4_9HEMI</name>
<keyword evidence="2" id="KW-0408">Iron</keyword>
<keyword evidence="1" id="KW-0560">Oxidoreductase</keyword>
<dbReference type="SUPFAM" id="SSF48113">
    <property type="entry name" value="Heme-dependent peroxidases"/>
    <property type="match status" value="1"/>
</dbReference>
<dbReference type="Proteomes" id="UP001461498">
    <property type="component" value="Unassembled WGS sequence"/>
</dbReference>
<evidence type="ECO:0000256" key="1">
    <source>
        <dbReference type="ARBA" id="ARBA00022559"/>
    </source>
</evidence>
<gene>
    <name evidence="3" type="ORF">O3M35_008893</name>
</gene>
<comment type="caution">
    <text evidence="3">The sequence shown here is derived from an EMBL/GenBank/DDBJ whole genome shotgun (WGS) entry which is preliminary data.</text>
</comment>
<proteinExistence type="predicted"/>
<dbReference type="PRINTS" id="PR00457">
    <property type="entry name" value="ANPEROXIDASE"/>
</dbReference>
<dbReference type="CDD" id="cd09823">
    <property type="entry name" value="peroxinectin_like"/>
    <property type="match status" value="1"/>
</dbReference>
<keyword evidence="4" id="KW-1185">Reference proteome</keyword>
<dbReference type="GO" id="GO:0020037">
    <property type="term" value="F:heme binding"/>
    <property type="evidence" value="ECO:0007669"/>
    <property type="project" value="InterPro"/>
</dbReference>
<evidence type="ECO:0000313" key="3">
    <source>
        <dbReference type="EMBL" id="KAK9507070.1"/>
    </source>
</evidence>
<evidence type="ECO:0000313" key="4">
    <source>
        <dbReference type="Proteomes" id="UP001461498"/>
    </source>
</evidence>